<dbReference type="InterPro" id="IPR045116">
    <property type="entry name" value="Clp1/Grc3"/>
</dbReference>
<protein>
    <submittedName>
        <fullName evidence="12">Polynucleotide 5'-hydroxyl-kinase NOL9</fullName>
    </submittedName>
</protein>
<evidence type="ECO:0000259" key="10">
    <source>
        <dbReference type="Pfam" id="PF16575"/>
    </source>
</evidence>
<dbReference type="InterPro" id="IPR027417">
    <property type="entry name" value="P-loop_NTPase"/>
</dbReference>
<evidence type="ECO:0000256" key="9">
    <source>
        <dbReference type="SAM" id="MobiDB-lite"/>
    </source>
</evidence>
<feature type="region of interest" description="Disordered" evidence="9">
    <location>
        <begin position="1"/>
        <end position="33"/>
    </location>
</feature>
<feature type="domain" description="Clp1 P-loop" evidence="10">
    <location>
        <begin position="59"/>
        <end position="212"/>
    </location>
</feature>
<dbReference type="GO" id="GO:0005730">
    <property type="term" value="C:nucleolus"/>
    <property type="evidence" value="ECO:0007669"/>
    <property type="project" value="UniProtKB-SubCell"/>
</dbReference>
<keyword evidence="8" id="KW-0539">Nucleus</keyword>
<dbReference type="InterPro" id="IPR032319">
    <property type="entry name" value="CLP1_P"/>
</dbReference>
<evidence type="ECO:0000256" key="1">
    <source>
        <dbReference type="ARBA" id="ARBA00004604"/>
    </source>
</evidence>
<keyword evidence="7" id="KW-0067">ATP-binding</keyword>
<keyword evidence="5" id="KW-0547">Nucleotide-binding</keyword>
<evidence type="ECO:0000256" key="4">
    <source>
        <dbReference type="ARBA" id="ARBA00022679"/>
    </source>
</evidence>
<dbReference type="Gene3D" id="3.40.50.300">
    <property type="entry name" value="P-loop containing nucleotide triphosphate hydrolases"/>
    <property type="match status" value="1"/>
</dbReference>
<evidence type="ECO:0000256" key="2">
    <source>
        <dbReference type="ARBA" id="ARBA00011003"/>
    </source>
</evidence>
<evidence type="ECO:0000256" key="5">
    <source>
        <dbReference type="ARBA" id="ARBA00022741"/>
    </source>
</evidence>
<dbReference type="SUPFAM" id="SSF52540">
    <property type="entry name" value="P-loop containing nucleoside triphosphate hydrolases"/>
    <property type="match status" value="1"/>
</dbReference>
<comment type="subcellular location">
    <subcellularLocation>
        <location evidence="1">Nucleus</location>
        <location evidence="1">Nucleolus</location>
    </subcellularLocation>
</comment>
<dbReference type="AlphaFoldDB" id="A0A1D1ZD88"/>
<dbReference type="EMBL" id="GDJX01003109">
    <property type="protein sequence ID" value="JAT64827.1"/>
    <property type="molecule type" value="Transcribed_RNA"/>
</dbReference>
<dbReference type="GO" id="GO:0000448">
    <property type="term" value="P:cleavage in ITS2 between 5.8S rRNA and LSU-rRNA of tricistronic rRNA transcript (SSU-rRNA, 5.8S rRNA, LSU-rRNA)"/>
    <property type="evidence" value="ECO:0007669"/>
    <property type="project" value="TreeGrafter"/>
</dbReference>
<dbReference type="Pfam" id="PF25467">
    <property type="entry name" value="NOL9_C"/>
    <property type="match status" value="1"/>
</dbReference>
<keyword evidence="4" id="KW-0808">Transferase</keyword>
<comment type="similarity">
    <text evidence="2">Belongs to the Clp1 family. NOL9/GRC3 subfamily.</text>
</comment>
<keyword evidence="6 12" id="KW-0418">Kinase</keyword>
<gene>
    <name evidence="12" type="primary">At5g11010_2</name>
    <name evidence="12" type="ORF">g.88416</name>
</gene>
<organism evidence="12">
    <name type="scientific">Anthurium amnicola</name>
    <dbReference type="NCBI Taxonomy" id="1678845"/>
    <lineage>
        <taxon>Eukaryota</taxon>
        <taxon>Viridiplantae</taxon>
        <taxon>Streptophyta</taxon>
        <taxon>Embryophyta</taxon>
        <taxon>Tracheophyta</taxon>
        <taxon>Spermatophyta</taxon>
        <taxon>Magnoliopsida</taxon>
        <taxon>Liliopsida</taxon>
        <taxon>Araceae</taxon>
        <taxon>Pothoideae</taxon>
        <taxon>Potheae</taxon>
        <taxon>Anthurium</taxon>
    </lineage>
</organism>
<dbReference type="PANTHER" id="PTHR12755">
    <property type="entry name" value="CLEAVAGE/POLYADENYLATION FACTOR IA SUBUNIT CLP1P"/>
    <property type="match status" value="1"/>
</dbReference>
<reference evidence="12" key="1">
    <citation type="submission" date="2015-07" db="EMBL/GenBank/DDBJ databases">
        <title>Transcriptome Assembly of Anthurium amnicola.</title>
        <authorList>
            <person name="Suzuki J."/>
        </authorList>
    </citation>
    <scope>NUCLEOTIDE SEQUENCE</scope>
</reference>
<evidence type="ECO:0000256" key="7">
    <source>
        <dbReference type="ARBA" id="ARBA00022840"/>
    </source>
</evidence>
<feature type="compositionally biased region" description="Low complexity" evidence="9">
    <location>
        <begin position="7"/>
        <end position="29"/>
    </location>
</feature>
<dbReference type="GO" id="GO:0051731">
    <property type="term" value="F:polynucleotide 5'-hydroxyl-kinase activity"/>
    <property type="evidence" value="ECO:0007669"/>
    <property type="project" value="InterPro"/>
</dbReference>
<keyword evidence="3" id="KW-0698">rRNA processing</keyword>
<proteinExistence type="inferred from homology"/>
<name>A0A1D1ZD88_9ARAE</name>
<accession>A0A1D1ZD88</accession>
<sequence>MTKEAGRSAAAGGEPPSASSSPAASSHPGVHIPRSWSEAADSITFGSPASPPPIAFICGPKNSGKTTFSRHLVNTLLQRHKRVAYLDTDVGQPEFTPPGCLSLHVLHEQSPELTVLSLKTPVRCLFFGATSSKRDPKAYLSSIFCLYDYFCKEYRSNKLENPGKPMLPLVVNTPGWVKGIGYDLLVDMLRYMDSTHVVQMRTSSEIKNLPTGLFWTDGCQKETANLIYLYVACTDSFNRSVLIQKQAHVLRDIRVVAYFQQCIPSDLSISTHKELAHALASIPPYEVSISAVKVMHLHCQVPSSEIFHSLNATIVGLAVSSKESTDIVRNTPWCVGLGIVRGIDILKDLLYVITPVPLCHLEKVDLLLQGFIDIPACLLQVRGCTSPFMSTNVLNKINLLGA</sequence>
<feature type="domain" description="NOL9 C-terminal" evidence="11">
    <location>
        <begin position="281"/>
        <end position="375"/>
    </location>
</feature>
<dbReference type="InterPro" id="IPR057570">
    <property type="entry name" value="NOL9_C"/>
</dbReference>
<dbReference type="GO" id="GO:0005524">
    <property type="term" value="F:ATP binding"/>
    <property type="evidence" value="ECO:0007669"/>
    <property type="project" value="UniProtKB-KW"/>
</dbReference>
<evidence type="ECO:0000256" key="3">
    <source>
        <dbReference type="ARBA" id="ARBA00022552"/>
    </source>
</evidence>
<dbReference type="PANTHER" id="PTHR12755:SF3">
    <property type="entry name" value="POLYNUCLEOTIDE 5'-HYDROXYL-KINASE NOL9"/>
    <property type="match status" value="1"/>
</dbReference>
<evidence type="ECO:0000313" key="12">
    <source>
        <dbReference type="EMBL" id="JAT64827.1"/>
    </source>
</evidence>
<dbReference type="Pfam" id="PF16575">
    <property type="entry name" value="CLP1_P"/>
    <property type="match status" value="1"/>
</dbReference>
<dbReference type="CDD" id="cd01983">
    <property type="entry name" value="SIMIBI"/>
    <property type="match status" value="1"/>
</dbReference>
<evidence type="ECO:0000256" key="8">
    <source>
        <dbReference type="ARBA" id="ARBA00023242"/>
    </source>
</evidence>
<evidence type="ECO:0000256" key="6">
    <source>
        <dbReference type="ARBA" id="ARBA00022777"/>
    </source>
</evidence>
<evidence type="ECO:0000259" key="11">
    <source>
        <dbReference type="Pfam" id="PF25467"/>
    </source>
</evidence>